<protein>
    <submittedName>
        <fullName evidence="1">Four helix bundle protein</fullName>
    </submittedName>
</protein>
<dbReference type="SUPFAM" id="SSF158446">
    <property type="entry name" value="IVS-encoded protein-like"/>
    <property type="match status" value="1"/>
</dbReference>
<dbReference type="Pfam" id="PF05635">
    <property type="entry name" value="23S_rRNA_IVP"/>
    <property type="match status" value="1"/>
</dbReference>
<dbReference type="CDD" id="cd16377">
    <property type="entry name" value="23S_rRNA_IVP_like"/>
    <property type="match status" value="1"/>
</dbReference>
<dbReference type="RefSeq" id="WP_200462952.1">
    <property type="nucleotide sequence ID" value="NZ_JAENRR010000001.1"/>
</dbReference>
<dbReference type="Proteomes" id="UP000605676">
    <property type="component" value="Unassembled WGS sequence"/>
</dbReference>
<dbReference type="PANTHER" id="PTHR38471:SF2">
    <property type="entry name" value="FOUR HELIX BUNDLE PROTEIN"/>
    <property type="match status" value="1"/>
</dbReference>
<accession>A0ABS1HDL3</accession>
<dbReference type="EMBL" id="JAENRR010000001">
    <property type="protein sequence ID" value="MBK3515720.1"/>
    <property type="molecule type" value="Genomic_DNA"/>
</dbReference>
<comment type="caution">
    <text evidence="1">The sequence shown here is derived from an EMBL/GenBank/DDBJ whole genome shotgun (WGS) entry which is preliminary data.</text>
</comment>
<organism evidence="1 2">
    <name type="scientific">Carboxylicivirga marina</name>
    <dbReference type="NCBI Taxonomy" id="2800988"/>
    <lineage>
        <taxon>Bacteria</taxon>
        <taxon>Pseudomonadati</taxon>
        <taxon>Bacteroidota</taxon>
        <taxon>Bacteroidia</taxon>
        <taxon>Marinilabiliales</taxon>
        <taxon>Marinilabiliaceae</taxon>
        <taxon>Carboxylicivirga</taxon>
    </lineage>
</organism>
<keyword evidence="2" id="KW-1185">Reference proteome</keyword>
<sequence>MHQFSFERLTAWQLSRVFVKKIYQLTSNFPIEEKYGLVSQLRRASISISSNLAEGSSRLSAVDQKRFYQYSYSSLMEVINQIIISSDMNFISDEELVELRKDGNELSKVINGLVKSLITK</sequence>
<dbReference type="InterPro" id="IPR036583">
    <property type="entry name" value="23S_rRNA_IVS_sf"/>
</dbReference>
<dbReference type="NCBIfam" id="TIGR02436">
    <property type="entry name" value="four helix bundle protein"/>
    <property type="match status" value="1"/>
</dbReference>
<dbReference type="PANTHER" id="PTHR38471">
    <property type="entry name" value="FOUR HELIX BUNDLE PROTEIN"/>
    <property type="match status" value="1"/>
</dbReference>
<evidence type="ECO:0000313" key="1">
    <source>
        <dbReference type="EMBL" id="MBK3515720.1"/>
    </source>
</evidence>
<name>A0ABS1HDL3_9BACT</name>
<dbReference type="InterPro" id="IPR012657">
    <property type="entry name" value="23S_rRNA-intervening_sequence"/>
</dbReference>
<dbReference type="Gene3D" id="1.20.1440.60">
    <property type="entry name" value="23S rRNA-intervening sequence"/>
    <property type="match status" value="1"/>
</dbReference>
<gene>
    <name evidence="1" type="ORF">JIV24_00110</name>
</gene>
<proteinExistence type="predicted"/>
<evidence type="ECO:0000313" key="2">
    <source>
        <dbReference type="Proteomes" id="UP000605676"/>
    </source>
</evidence>
<reference evidence="1 2" key="1">
    <citation type="submission" date="2021-01" db="EMBL/GenBank/DDBJ databases">
        <title>Carboxyliciviraga sp.nov., isolated from coastal sediments.</title>
        <authorList>
            <person name="Lu D."/>
            <person name="Zhang T."/>
        </authorList>
    </citation>
    <scope>NUCLEOTIDE SEQUENCE [LARGE SCALE GENOMIC DNA]</scope>
    <source>
        <strain evidence="1 2">N1Y132</strain>
    </source>
</reference>